<keyword evidence="4" id="KW-0460">Magnesium</keyword>
<name>A0A2W7IG42_9PROT</name>
<gene>
    <name evidence="5" type="ORF">C8P66_111128</name>
</gene>
<dbReference type="GO" id="GO:0009396">
    <property type="term" value="P:folic acid-containing compound biosynthetic process"/>
    <property type="evidence" value="ECO:0007669"/>
    <property type="project" value="TreeGrafter"/>
</dbReference>
<dbReference type="InterPro" id="IPR037171">
    <property type="entry name" value="NagB/RpiA_transferase-like"/>
</dbReference>
<dbReference type="InterPro" id="IPR024185">
    <property type="entry name" value="FTHF_cligase-like_sf"/>
</dbReference>
<evidence type="ECO:0000256" key="4">
    <source>
        <dbReference type="RuleBase" id="RU361279"/>
    </source>
</evidence>
<dbReference type="GO" id="GO:0005524">
    <property type="term" value="F:ATP binding"/>
    <property type="evidence" value="ECO:0007669"/>
    <property type="project" value="UniProtKB-KW"/>
</dbReference>
<keyword evidence="6" id="KW-1185">Reference proteome</keyword>
<dbReference type="SUPFAM" id="SSF100950">
    <property type="entry name" value="NagB/RpiA/CoA transferase-like"/>
    <property type="match status" value="1"/>
</dbReference>
<keyword evidence="4" id="KW-0479">Metal-binding</keyword>
<dbReference type="GO" id="GO:0046872">
    <property type="term" value="F:metal ion binding"/>
    <property type="evidence" value="ECO:0007669"/>
    <property type="project" value="UniProtKB-KW"/>
</dbReference>
<comment type="catalytic activity">
    <reaction evidence="4">
        <text>(6S)-5-formyl-5,6,7,8-tetrahydrofolate + ATP = (6R)-5,10-methenyltetrahydrofolate + ADP + phosphate</text>
        <dbReference type="Rhea" id="RHEA:10488"/>
        <dbReference type="ChEBI" id="CHEBI:30616"/>
        <dbReference type="ChEBI" id="CHEBI:43474"/>
        <dbReference type="ChEBI" id="CHEBI:57455"/>
        <dbReference type="ChEBI" id="CHEBI:57457"/>
        <dbReference type="ChEBI" id="CHEBI:456216"/>
        <dbReference type="EC" id="6.3.3.2"/>
    </reaction>
</comment>
<dbReference type="InterPro" id="IPR002698">
    <property type="entry name" value="FTHF_cligase"/>
</dbReference>
<dbReference type="PANTHER" id="PTHR23407:SF1">
    <property type="entry name" value="5-FORMYLTETRAHYDROFOLATE CYCLO-LIGASE"/>
    <property type="match status" value="1"/>
</dbReference>
<evidence type="ECO:0000256" key="3">
    <source>
        <dbReference type="ARBA" id="ARBA00022840"/>
    </source>
</evidence>
<sequence length="222" mass="23445">MSNLRELALLGSWSKYLAPTCNSRSMEDVTPTAMAAPHFPLDAEKAALRRHAFAARLGCDPALGAAMAAHVLAAAAPPEGAVVAGFWPMGAEIDPRPLMQALAERGHALVLPVTPPRGQPLRFRRWQPGEPLAPGPMGTSQPAAGEWLDPDWLLVPLLAFDRRGGRLGYGGGYYDRTLAGLPNSTAIGIAFSTQEVPEVPTGPLDQRLPMIATESGLIVTGA</sequence>
<keyword evidence="2 4" id="KW-0547">Nucleotide-binding</keyword>
<dbReference type="AlphaFoldDB" id="A0A2W7IG42"/>
<evidence type="ECO:0000313" key="5">
    <source>
        <dbReference type="EMBL" id="PZW45713.1"/>
    </source>
</evidence>
<reference evidence="5 6" key="1">
    <citation type="submission" date="2018-06" db="EMBL/GenBank/DDBJ databases">
        <title>Genomic Encyclopedia of Archaeal and Bacterial Type Strains, Phase II (KMG-II): from individual species to whole genera.</title>
        <authorList>
            <person name="Goeker M."/>
        </authorList>
    </citation>
    <scope>NUCLEOTIDE SEQUENCE [LARGE SCALE GENOMIC DNA]</scope>
    <source>
        <strain evidence="5 6">DSM 24525</strain>
    </source>
</reference>
<keyword evidence="5" id="KW-0436">Ligase</keyword>
<dbReference type="GO" id="GO:0030272">
    <property type="term" value="F:5-formyltetrahydrofolate cyclo-ligase activity"/>
    <property type="evidence" value="ECO:0007669"/>
    <property type="project" value="UniProtKB-EC"/>
</dbReference>
<proteinExistence type="inferred from homology"/>
<dbReference type="GO" id="GO:0035999">
    <property type="term" value="P:tetrahydrofolate interconversion"/>
    <property type="evidence" value="ECO:0007669"/>
    <property type="project" value="TreeGrafter"/>
</dbReference>
<dbReference type="Pfam" id="PF01812">
    <property type="entry name" value="5-FTHF_cyc-lig"/>
    <property type="match status" value="1"/>
</dbReference>
<evidence type="ECO:0000256" key="2">
    <source>
        <dbReference type="ARBA" id="ARBA00022741"/>
    </source>
</evidence>
<dbReference type="Gene3D" id="3.40.50.10420">
    <property type="entry name" value="NagB/RpiA/CoA transferase-like"/>
    <property type="match status" value="1"/>
</dbReference>
<dbReference type="EC" id="6.3.3.2" evidence="4"/>
<dbReference type="EMBL" id="QKYU01000011">
    <property type="protein sequence ID" value="PZW45713.1"/>
    <property type="molecule type" value="Genomic_DNA"/>
</dbReference>
<evidence type="ECO:0000256" key="1">
    <source>
        <dbReference type="ARBA" id="ARBA00010638"/>
    </source>
</evidence>
<evidence type="ECO:0000313" key="6">
    <source>
        <dbReference type="Proteomes" id="UP000249688"/>
    </source>
</evidence>
<comment type="caution">
    <text evidence="5">The sequence shown here is derived from an EMBL/GenBank/DDBJ whole genome shotgun (WGS) entry which is preliminary data.</text>
</comment>
<comment type="cofactor">
    <cofactor evidence="4">
        <name>Mg(2+)</name>
        <dbReference type="ChEBI" id="CHEBI:18420"/>
    </cofactor>
</comment>
<organism evidence="5 6">
    <name type="scientific">Humitalea rosea</name>
    <dbReference type="NCBI Taxonomy" id="990373"/>
    <lineage>
        <taxon>Bacteria</taxon>
        <taxon>Pseudomonadati</taxon>
        <taxon>Pseudomonadota</taxon>
        <taxon>Alphaproteobacteria</taxon>
        <taxon>Acetobacterales</taxon>
        <taxon>Roseomonadaceae</taxon>
        <taxon>Humitalea</taxon>
    </lineage>
</organism>
<protein>
    <recommendedName>
        <fullName evidence="4">5-formyltetrahydrofolate cyclo-ligase</fullName>
        <ecNumber evidence="4">6.3.3.2</ecNumber>
    </recommendedName>
</protein>
<keyword evidence="3 4" id="KW-0067">ATP-binding</keyword>
<dbReference type="NCBIfam" id="TIGR02727">
    <property type="entry name" value="MTHFS_bact"/>
    <property type="match status" value="1"/>
</dbReference>
<dbReference type="PANTHER" id="PTHR23407">
    <property type="entry name" value="ATPASE INHIBITOR/5-FORMYLTETRAHYDROFOLATE CYCLO-LIGASE"/>
    <property type="match status" value="1"/>
</dbReference>
<accession>A0A2W7IG42</accession>
<dbReference type="Proteomes" id="UP000249688">
    <property type="component" value="Unassembled WGS sequence"/>
</dbReference>
<comment type="similarity">
    <text evidence="1 4">Belongs to the 5-formyltetrahydrofolate cyclo-ligase family.</text>
</comment>